<keyword evidence="2" id="KW-0808">Transferase</keyword>
<proteinExistence type="predicted"/>
<dbReference type="InterPro" id="IPR000182">
    <property type="entry name" value="GNAT_dom"/>
</dbReference>
<dbReference type="InterPro" id="IPR022525">
    <property type="entry name" value="GNAT_AblB"/>
</dbReference>
<dbReference type="AlphaFoldDB" id="A0A1N6TF64"/>
<accession>A0A1N6TF64</accession>
<dbReference type="OrthoDB" id="9790652at2"/>
<gene>
    <name evidence="2" type="ORF">SAMN05920897_11031</name>
</gene>
<dbReference type="CDD" id="cd04301">
    <property type="entry name" value="NAT_SF"/>
    <property type="match status" value="1"/>
</dbReference>
<dbReference type="Proteomes" id="UP000186400">
    <property type="component" value="Unassembled WGS sequence"/>
</dbReference>
<evidence type="ECO:0000313" key="2">
    <source>
        <dbReference type="EMBL" id="SIQ51897.1"/>
    </source>
</evidence>
<dbReference type="EMBL" id="FTMS01000010">
    <property type="protein sequence ID" value="SIQ51897.1"/>
    <property type="molecule type" value="Genomic_DNA"/>
</dbReference>
<feature type="domain" description="N-acetyltransferase" evidence="1">
    <location>
        <begin position="141"/>
        <end position="303"/>
    </location>
</feature>
<dbReference type="InterPro" id="IPR016181">
    <property type="entry name" value="Acyl_CoA_acyltransferase"/>
</dbReference>
<dbReference type="RefSeq" id="WP_083943869.1">
    <property type="nucleotide sequence ID" value="NZ_FTMS01000010.1"/>
</dbReference>
<dbReference type="NCBIfam" id="TIGR03827">
    <property type="entry name" value="GNAT_ablB"/>
    <property type="match status" value="1"/>
</dbReference>
<dbReference type="STRING" id="159291.SAMN05920897_11031"/>
<evidence type="ECO:0000259" key="1">
    <source>
        <dbReference type="PROSITE" id="PS51186"/>
    </source>
</evidence>
<dbReference type="Gene3D" id="3.40.630.30">
    <property type="match status" value="1"/>
</dbReference>
<evidence type="ECO:0000313" key="3">
    <source>
        <dbReference type="Proteomes" id="UP000186400"/>
    </source>
</evidence>
<protein>
    <submittedName>
        <fullName evidence="2">Beta-lysine acetyltransferase</fullName>
    </submittedName>
</protein>
<dbReference type="PROSITE" id="PS51186">
    <property type="entry name" value="GNAT"/>
    <property type="match status" value="1"/>
</dbReference>
<name>A0A1N6TF64_9SPIO</name>
<dbReference type="GO" id="GO:0008080">
    <property type="term" value="F:N-acetyltransferase activity"/>
    <property type="evidence" value="ECO:0007669"/>
    <property type="project" value="InterPro"/>
</dbReference>
<dbReference type="SUPFAM" id="SSF55729">
    <property type="entry name" value="Acyl-CoA N-acyltransferases (Nat)"/>
    <property type="match status" value="1"/>
</dbReference>
<sequence length="303" mass="34155">MMDCQEQDRQERVGRSLLHHGRGSDRIYLMEYHRADRDRLWQRIQELQEQQNYGKHFFLLPQGEAPFFLARGYRLEAMIPGYFQGEEAAIILVRYFSPSREILSREDRELLEACAAWSIGEQPGAPQGSEPSRRGAPGTAWQVRRALPGDIPALAGLYERTFASYPFPIGSPEYLAKTMGSDVDYYLIPAPEGFAHPIAAAASAEKHPVPKSVEMTDFAVDPAFRGAGLAGILLSAMEEALLRQEYRCFYTIARLSQPAMNRTFFRARYRYGGTLIRNTQIGGDLESMNVWYKPAGKPPPGSL</sequence>
<keyword evidence="3" id="KW-1185">Reference proteome</keyword>
<dbReference type="Pfam" id="PF00583">
    <property type="entry name" value="Acetyltransf_1"/>
    <property type="match status" value="1"/>
</dbReference>
<reference evidence="2 3" key="1">
    <citation type="submission" date="2017-01" db="EMBL/GenBank/DDBJ databases">
        <authorList>
            <person name="Mah S.A."/>
            <person name="Swanson W.J."/>
            <person name="Moy G.W."/>
            <person name="Vacquier V.D."/>
        </authorList>
    </citation>
    <scope>NUCLEOTIDE SEQUENCE [LARGE SCALE GENOMIC DNA]</scope>
    <source>
        <strain evidence="2 3">ASpG1</strain>
    </source>
</reference>
<organism evidence="2 3">
    <name type="scientific">Alkalispirochaeta americana</name>
    <dbReference type="NCBI Taxonomy" id="159291"/>
    <lineage>
        <taxon>Bacteria</taxon>
        <taxon>Pseudomonadati</taxon>
        <taxon>Spirochaetota</taxon>
        <taxon>Spirochaetia</taxon>
        <taxon>Spirochaetales</taxon>
        <taxon>Spirochaetaceae</taxon>
        <taxon>Alkalispirochaeta</taxon>
    </lineage>
</organism>